<dbReference type="EMBL" id="CAJOBA010045157">
    <property type="protein sequence ID" value="CAF4173360.1"/>
    <property type="molecule type" value="Genomic_DNA"/>
</dbReference>
<comment type="caution">
    <text evidence="10">The sequence shown here is derived from an EMBL/GenBank/DDBJ whole genome shotgun (WGS) entry which is preliminary data.</text>
</comment>
<accession>A0A815PUI9</accession>
<feature type="domain" description="WWE" evidence="8">
    <location>
        <begin position="23"/>
        <end position="108"/>
    </location>
</feature>
<evidence type="ECO:0000256" key="4">
    <source>
        <dbReference type="ARBA" id="ARBA00022695"/>
    </source>
</evidence>
<dbReference type="SUPFAM" id="SSF117839">
    <property type="entry name" value="WWE domain"/>
    <property type="match status" value="1"/>
</dbReference>
<dbReference type="Gene3D" id="3.90.176.10">
    <property type="entry name" value="Toxin ADP-ribosyltransferase, Chain A, domain 1"/>
    <property type="match status" value="1"/>
</dbReference>
<dbReference type="OrthoDB" id="423533at2759"/>
<dbReference type="EC" id="2.4.2.31" evidence="6"/>
<evidence type="ECO:0000256" key="5">
    <source>
        <dbReference type="ARBA" id="ARBA00047597"/>
    </source>
</evidence>
<evidence type="ECO:0000256" key="7">
    <source>
        <dbReference type="SAM" id="MobiDB-lite"/>
    </source>
</evidence>
<feature type="compositionally biased region" description="Low complexity" evidence="7">
    <location>
        <begin position="9"/>
        <end position="23"/>
    </location>
</feature>
<organism evidence="10 13">
    <name type="scientific">Didymodactylos carnosus</name>
    <dbReference type="NCBI Taxonomy" id="1234261"/>
    <lineage>
        <taxon>Eukaryota</taxon>
        <taxon>Metazoa</taxon>
        <taxon>Spiralia</taxon>
        <taxon>Gnathifera</taxon>
        <taxon>Rotifera</taxon>
        <taxon>Eurotatoria</taxon>
        <taxon>Bdelloidea</taxon>
        <taxon>Philodinida</taxon>
        <taxon>Philodinidae</taxon>
        <taxon>Didymodactylos</taxon>
    </lineage>
</organism>
<keyword evidence="4" id="KW-0548">Nucleotidyltransferase</keyword>
<keyword evidence="13" id="KW-1185">Reference proteome</keyword>
<evidence type="ECO:0000313" key="12">
    <source>
        <dbReference type="EMBL" id="CAF4326136.1"/>
    </source>
</evidence>
<dbReference type="InterPro" id="IPR004170">
    <property type="entry name" value="WWE_dom"/>
</dbReference>
<dbReference type="GO" id="GO:0106274">
    <property type="term" value="F:NAD+-protein-arginine ADP-ribosyltransferase activity"/>
    <property type="evidence" value="ECO:0007669"/>
    <property type="project" value="UniProtKB-EC"/>
</dbReference>
<dbReference type="EMBL" id="CAJNOQ010019610">
    <property type="protein sequence ID" value="CAF1453511.1"/>
    <property type="molecule type" value="Genomic_DNA"/>
</dbReference>
<dbReference type="PROSITE" id="PS50918">
    <property type="entry name" value="WWE"/>
    <property type="match status" value="1"/>
</dbReference>
<name>A0A815PUI9_9BILA</name>
<dbReference type="GO" id="GO:0016779">
    <property type="term" value="F:nucleotidyltransferase activity"/>
    <property type="evidence" value="ECO:0007669"/>
    <property type="project" value="UniProtKB-KW"/>
</dbReference>
<dbReference type="Proteomes" id="UP000682733">
    <property type="component" value="Unassembled WGS sequence"/>
</dbReference>
<gene>
    <name evidence="10" type="ORF">GPM918_LOCUS34816</name>
    <name evidence="9" type="ORF">OVA965_LOCUS31355</name>
    <name evidence="12" type="ORF">SRO942_LOCUS35529</name>
    <name evidence="11" type="ORF">TMI583_LOCUS32181</name>
</gene>
<evidence type="ECO:0000313" key="13">
    <source>
        <dbReference type="Proteomes" id="UP000663829"/>
    </source>
</evidence>
<dbReference type="PROSITE" id="PS51996">
    <property type="entry name" value="TR_MART"/>
    <property type="match status" value="1"/>
</dbReference>
<dbReference type="InterPro" id="IPR000768">
    <property type="entry name" value="ART"/>
</dbReference>
<dbReference type="EMBL" id="CAJNOK010023503">
    <property type="protein sequence ID" value="CAF1363794.1"/>
    <property type="molecule type" value="Genomic_DNA"/>
</dbReference>
<dbReference type="EMBL" id="CAJOBC010085064">
    <property type="protein sequence ID" value="CAF4326136.1"/>
    <property type="molecule type" value="Genomic_DNA"/>
</dbReference>
<dbReference type="Proteomes" id="UP000663829">
    <property type="component" value="Unassembled WGS sequence"/>
</dbReference>
<evidence type="ECO:0000256" key="3">
    <source>
        <dbReference type="ARBA" id="ARBA00022679"/>
    </source>
</evidence>
<evidence type="ECO:0000256" key="6">
    <source>
        <dbReference type="RuleBase" id="RU361228"/>
    </source>
</evidence>
<keyword evidence="6" id="KW-0521">NADP</keyword>
<dbReference type="AlphaFoldDB" id="A0A815PUI9"/>
<dbReference type="Pfam" id="PF01129">
    <property type="entry name" value="ART"/>
    <property type="match status" value="1"/>
</dbReference>
<evidence type="ECO:0000313" key="11">
    <source>
        <dbReference type="EMBL" id="CAF4173360.1"/>
    </source>
</evidence>
<feature type="region of interest" description="Disordered" evidence="7">
    <location>
        <begin position="1"/>
        <end position="23"/>
    </location>
</feature>
<evidence type="ECO:0000256" key="1">
    <source>
        <dbReference type="ARBA" id="ARBA00009558"/>
    </source>
</evidence>
<dbReference type="Pfam" id="PF02825">
    <property type="entry name" value="WWE"/>
    <property type="match status" value="1"/>
</dbReference>
<proteinExistence type="inferred from homology"/>
<keyword evidence="6" id="KW-0520">NAD</keyword>
<evidence type="ECO:0000313" key="9">
    <source>
        <dbReference type="EMBL" id="CAF1363794.1"/>
    </source>
</evidence>
<dbReference type="InterPro" id="IPR037197">
    <property type="entry name" value="WWE_dom_sf"/>
</dbReference>
<keyword evidence="2 6" id="KW-0328">Glycosyltransferase</keyword>
<evidence type="ECO:0000259" key="8">
    <source>
        <dbReference type="PROSITE" id="PS50918"/>
    </source>
</evidence>
<keyword evidence="3 6" id="KW-0808">Transferase</keyword>
<reference evidence="10" key="1">
    <citation type="submission" date="2021-02" db="EMBL/GenBank/DDBJ databases">
        <authorList>
            <person name="Nowell W R."/>
        </authorList>
    </citation>
    <scope>NUCLEOTIDE SEQUENCE</scope>
</reference>
<evidence type="ECO:0000313" key="10">
    <source>
        <dbReference type="EMBL" id="CAF1453511.1"/>
    </source>
</evidence>
<dbReference type="SUPFAM" id="SSF56399">
    <property type="entry name" value="ADP-ribosylation"/>
    <property type="match status" value="1"/>
</dbReference>
<dbReference type="Proteomes" id="UP000677228">
    <property type="component" value="Unassembled WGS sequence"/>
</dbReference>
<comment type="similarity">
    <text evidence="1 6">Belongs to the Arg-specific ADP-ribosyltransferase family.</text>
</comment>
<dbReference type="Proteomes" id="UP000681722">
    <property type="component" value="Unassembled WGS sequence"/>
</dbReference>
<dbReference type="Gene3D" id="3.30.720.50">
    <property type="match status" value="1"/>
</dbReference>
<evidence type="ECO:0000256" key="2">
    <source>
        <dbReference type="ARBA" id="ARBA00022676"/>
    </source>
</evidence>
<sequence>MGSVNSSDASIPTTATSSVTASRTRAPVLLRPRNFQWYWNSSSNPWSSSSSVEPDNWQKYSDIENEVIEDAFNEKKEEVELDVNYVVSLEHQVQYHNTDKTRQRPIKRVQLKTDRSNVHLRDDRFAVPVTLATMTTATTSKTKEEKVLEDLRTRGDLLRAYDKLVLREKNINFADILEDAAGGILVEGAKIGKEREAQWLAKQLLDVKHFSQDQRVNQFSIPQPIGETCVYLYTKESFWYKLLNSCLRNHQTMTLEQVKTLGPFCWLLRWYINKHTAEGKFAVYRGLNLTDEQRKEFMKERDYWNPIKFTSFTSTSGNRKLAERFGNTLLIFDLKVKSKLMQSEYVEPGMDVSHLSDFPNEEEYTMPPGSQFHFIRSEYDNETKKHIIHLEAEEWQ</sequence>
<protein>
    <recommendedName>
        <fullName evidence="6">NAD(P)(+)--arginine ADP-ribosyltransferase</fullName>
        <ecNumber evidence="6">2.4.2.31</ecNumber>
    </recommendedName>
    <alternativeName>
        <fullName evidence="6">Mono(ADP-ribosyl)transferase</fullName>
    </alternativeName>
</protein>
<comment type="catalytic activity">
    <reaction evidence="5 6">
        <text>L-arginyl-[protein] + NAD(+) = N(omega)-(ADP-D-ribosyl)-L-arginyl-[protein] + nicotinamide + H(+)</text>
        <dbReference type="Rhea" id="RHEA:19149"/>
        <dbReference type="Rhea" id="RHEA-COMP:10532"/>
        <dbReference type="Rhea" id="RHEA-COMP:15087"/>
        <dbReference type="ChEBI" id="CHEBI:15378"/>
        <dbReference type="ChEBI" id="CHEBI:17154"/>
        <dbReference type="ChEBI" id="CHEBI:29965"/>
        <dbReference type="ChEBI" id="CHEBI:57540"/>
        <dbReference type="ChEBI" id="CHEBI:142554"/>
        <dbReference type="EC" id="2.4.2.31"/>
    </reaction>
</comment>